<reference evidence="2 3" key="1">
    <citation type="submission" date="2016-09" db="EMBL/GenBank/DDBJ databases">
        <title>Photobacterium proteolyticum sp. nov. a protease producing bacterium isolated from ocean sediments of Laizhou Bay.</title>
        <authorList>
            <person name="Li Y."/>
        </authorList>
    </citation>
    <scope>NUCLEOTIDE SEQUENCE [LARGE SCALE GENOMIC DNA]</scope>
    <source>
        <strain evidence="2 3">13-12</strain>
    </source>
</reference>
<name>A0A1Q9GIP2_9GAMM</name>
<keyword evidence="1" id="KW-1133">Transmembrane helix</keyword>
<evidence type="ECO:0000313" key="2">
    <source>
        <dbReference type="EMBL" id="OLQ74327.1"/>
    </source>
</evidence>
<protein>
    <submittedName>
        <fullName evidence="2">Putative CRISPR-associated protein</fullName>
    </submittedName>
</protein>
<sequence length="410" mass="47078">MRYLVTRHSGAKEWVENKGIAIDQLLEHVDPFQLKAGDTVVGTLPVNLIEKLTLLGVRYYHIKLNLDESHRGKELTAEEMNRLGAEIEEFRVKRGNNNLISKLKTIKSWPGRFWKWLKRCEQHAIMVWVYTTLSLLSFAWFGDAISGTEVFKDFFSSKVIYEEQNYESFFGVVFFCFYLFFSWRLFEVGRKIFPPIRDVKMRKTSKPTKVLIFNLSPLQNKNKLEIQNGQFVINFDDNKQVTLHGSNIESDISTLTELEGDGIRWNWTQMLRGINSHQHKVEKIILVMTETTRNGEREVAGSDKGGEMARQLLSSYFAGSNTEIILHSEFVEVSDVSRSYHVYNTMISSLIEEGYDETDITVDITGGTSTLSTACAMATLHNRAQFQYVSTDGTGSLTQYDLQLNLPQKK</sequence>
<dbReference type="NCBIfam" id="TIGR02620">
    <property type="entry name" value="cas_VVA1548"/>
    <property type="match status" value="1"/>
</dbReference>
<dbReference type="EMBL" id="MJIL01000084">
    <property type="protein sequence ID" value="OLQ74327.1"/>
    <property type="molecule type" value="Genomic_DNA"/>
</dbReference>
<dbReference type="OrthoDB" id="8548152at2"/>
<evidence type="ECO:0000313" key="3">
    <source>
        <dbReference type="Proteomes" id="UP000186905"/>
    </source>
</evidence>
<dbReference type="STRING" id="1903952.BIT28_09110"/>
<keyword evidence="1" id="KW-0812">Transmembrane</keyword>
<evidence type="ECO:0000256" key="1">
    <source>
        <dbReference type="SAM" id="Phobius"/>
    </source>
</evidence>
<dbReference type="RefSeq" id="WP_075765809.1">
    <property type="nucleotide sequence ID" value="NZ_MJIL01000084.1"/>
</dbReference>
<dbReference type="Proteomes" id="UP000186905">
    <property type="component" value="Unassembled WGS sequence"/>
</dbReference>
<dbReference type="InterPro" id="IPR013443">
    <property type="entry name" value="CRISPR-assoc_prot_Csx16"/>
</dbReference>
<feature type="transmembrane region" description="Helical" evidence="1">
    <location>
        <begin position="166"/>
        <end position="186"/>
    </location>
</feature>
<feature type="transmembrane region" description="Helical" evidence="1">
    <location>
        <begin position="125"/>
        <end position="146"/>
    </location>
</feature>
<accession>A0A1Q9GIP2</accession>
<dbReference type="AlphaFoldDB" id="A0A1Q9GIP2"/>
<proteinExistence type="predicted"/>
<gene>
    <name evidence="2" type="ORF">BIT28_09110</name>
</gene>
<organism evidence="2 3">
    <name type="scientific">Photobacterium proteolyticum</name>
    <dbReference type="NCBI Taxonomy" id="1903952"/>
    <lineage>
        <taxon>Bacteria</taxon>
        <taxon>Pseudomonadati</taxon>
        <taxon>Pseudomonadota</taxon>
        <taxon>Gammaproteobacteria</taxon>
        <taxon>Vibrionales</taxon>
        <taxon>Vibrionaceae</taxon>
        <taxon>Photobacterium</taxon>
    </lineage>
</organism>
<keyword evidence="3" id="KW-1185">Reference proteome</keyword>
<comment type="caution">
    <text evidence="2">The sequence shown here is derived from an EMBL/GenBank/DDBJ whole genome shotgun (WGS) entry which is preliminary data.</text>
</comment>
<keyword evidence="1" id="KW-0472">Membrane</keyword>
<dbReference type="Pfam" id="PF09652">
    <property type="entry name" value="Cas_VVA1548"/>
    <property type="match status" value="1"/>
</dbReference>